<feature type="compositionally biased region" description="Basic and acidic residues" evidence="1">
    <location>
        <begin position="46"/>
        <end position="106"/>
    </location>
</feature>
<dbReference type="EMBL" id="BTRK01000005">
    <property type="protein sequence ID" value="GMR53172.1"/>
    <property type="molecule type" value="Genomic_DNA"/>
</dbReference>
<evidence type="ECO:0000313" key="2">
    <source>
        <dbReference type="EMBL" id="GMR53172.1"/>
    </source>
</evidence>
<accession>A0AAN5I5I4</accession>
<feature type="compositionally biased region" description="Basic residues" evidence="1">
    <location>
        <begin position="107"/>
        <end position="119"/>
    </location>
</feature>
<organism evidence="2 3">
    <name type="scientific">Pristionchus mayeri</name>
    <dbReference type="NCBI Taxonomy" id="1317129"/>
    <lineage>
        <taxon>Eukaryota</taxon>
        <taxon>Metazoa</taxon>
        <taxon>Ecdysozoa</taxon>
        <taxon>Nematoda</taxon>
        <taxon>Chromadorea</taxon>
        <taxon>Rhabditida</taxon>
        <taxon>Rhabditina</taxon>
        <taxon>Diplogasteromorpha</taxon>
        <taxon>Diplogasteroidea</taxon>
        <taxon>Neodiplogasteridae</taxon>
        <taxon>Pristionchus</taxon>
    </lineage>
</organism>
<evidence type="ECO:0000256" key="1">
    <source>
        <dbReference type="SAM" id="MobiDB-lite"/>
    </source>
</evidence>
<protein>
    <submittedName>
        <fullName evidence="2">Uncharacterized protein</fullName>
    </submittedName>
</protein>
<keyword evidence="3" id="KW-1185">Reference proteome</keyword>
<feature type="region of interest" description="Disordered" evidence="1">
    <location>
        <begin position="46"/>
        <end position="119"/>
    </location>
</feature>
<name>A0AAN5I5I4_9BILA</name>
<sequence length="119" mass="12816">MKGAESIVGGASSSHLEGLGLLSLTNSHDLSLHVLSQFIRLGHTEIVHSEENGGGIGKERNADSSEESKLLRDRNEAKGRSGLDSLVDRTTDGEGKRMEGGGTEKRKGTRQHLKRRNQG</sequence>
<feature type="non-terminal residue" evidence="2">
    <location>
        <position position="119"/>
    </location>
</feature>
<dbReference type="Proteomes" id="UP001328107">
    <property type="component" value="Unassembled WGS sequence"/>
</dbReference>
<reference evidence="3" key="1">
    <citation type="submission" date="2022-10" db="EMBL/GenBank/DDBJ databases">
        <title>Genome assembly of Pristionchus species.</title>
        <authorList>
            <person name="Yoshida K."/>
            <person name="Sommer R.J."/>
        </authorList>
    </citation>
    <scope>NUCLEOTIDE SEQUENCE [LARGE SCALE GENOMIC DNA]</scope>
    <source>
        <strain evidence="3">RS5460</strain>
    </source>
</reference>
<comment type="caution">
    <text evidence="2">The sequence shown here is derived from an EMBL/GenBank/DDBJ whole genome shotgun (WGS) entry which is preliminary data.</text>
</comment>
<gene>
    <name evidence="2" type="ORF">PMAYCL1PPCAC_23367</name>
</gene>
<proteinExistence type="predicted"/>
<dbReference type="AlphaFoldDB" id="A0AAN5I5I4"/>
<evidence type="ECO:0000313" key="3">
    <source>
        <dbReference type="Proteomes" id="UP001328107"/>
    </source>
</evidence>